<dbReference type="Gene3D" id="3.10.450.50">
    <property type="match status" value="1"/>
</dbReference>
<dbReference type="EMBL" id="CP121196">
    <property type="protein sequence ID" value="XBH16152.1"/>
    <property type="molecule type" value="Genomic_DNA"/>
</dbReference>
<keyword evidence="1" id="KW-0732">Signal</keyword>
<dbReference type="InterPro" id="IPR027843">
    <property type="entry name" value="DUF4440"/>
</dbReference>
<feature type="signal peptide" evidence="1">
    <location>
        <begin position="1"/>
        <end position="19"/>
    </location>
</feature>
<dbReference type="InterPro" id="IPR032710">
    <property type="entry name" value="NTF2-like_dom_sf"/>
</dbReference>
<evidence type="ECO:0000259" key="2">
    <source>
        <dbReference type="Pfam" id="PF14534"/>
    </source>
</evidence>
<feature type="chain" id="PRO_5043941265" evidence="1">
    <location>
        <begin position="20"/>
        <end position="168"/>
    </location>
</feature>
<dbReference type="SUPFAM" id="SSF54427">
    <property type="entry name" value="NTF2-like"/>
    <property type="match status" value="1"/>
</dbReference>
<sequence>MKALALAIFLGISSIFGIAQDSPDQDAIKALRVASNKAIAAGDIVGFSVSLDHDFVVVTGNGSFLSRDAYIAAFRKDFEDPRSVRFERMIDSIEISGSVPLAAEHGHWVGRLPGGAVIFSGTYLAMWRNSASHWKLRSELFVSLACMDVAECESYRKRYGGTTTPPGN</sequence>
<reference evidence="3" key="1">
    <citation type="submission" date="2023-03" db="EMBL/GenBank/DDBJ databases">
        <title>Edaphobacter sp.</title>
        <authorList>
            <person name="Huber K.J."/>
            <person name="Papendorf J."/>
            <person name="Pilke C."/>
            <person name="Bunk B."/>
            <person name="Sproeer C."/>
            <person name="Pester M."/>
        </authorList>
    </citation>
    <scope>NUCLEOTIDE SEQUENCE</scope>
    <source>
        <strain evidence="3">DSM 110680</strain>
    </source>
</reference>
<name>A0AAU7DFN7_9BACT</name>
<dbReference type="AlphaFoldDB" id="A0AAU7DFN7"/>
<evidence type="ECO:0000256" key="1">
    <source>
        <dbReference type="SAM" id="SignalP"/>
    </source>
</evidence>
<proteinExistence type="predicted"/>
<feature type="domain" description="DUF4440" evidence="2">
    <location>
        <begin position="28"/>
        <end position="136"/>
    </location>
</feature>
<organism evidence="3">
    <name type="scientific">Telmatobacter sp. DSM 110680</name>
    <dbReference type="NCBI Taxonomy" id="3036704"/>
    <lineage>
        <taxon>Bacteria</taxon>
        <taxon>Pseudomonadati</taxon>
        <taxon>Acidobacteriota</taxon>
        <taxon>Terriglobia</taxon>
        <taxon>Terriglobales</taxon>
        <taxon>Acidobacteriaceae</taxon>
        <taxon>Telmatobacter</taxon>
    </lineage>
</organism>
<accession>A0AAU7DFN7</accession>
<evidence type="ECO:0000313" key="3">
    <source>
        <dbReference type="EMBL" id="XBH16152.1"/>
    </source>
</evidence>
<dbReference type="RefSeq" id="WP_348261379.1">
    <property type="nucleotide sequence ID" value="NZ_CP121196.1"/>
</dbReference>
<protein>
    <submittedName>
        <fullName evidence="3">Nuclear transport factor 2 family protein</fullName>
    </submittedName>
</protein>
<dbReference type="Pfam" id="PF14534">
    <property type="entry name" value="DUF4440"/>
    <property type="match status" value="1"/>
</dbReference>
<gene>
    <name evidence="3" type="ORF">P8935_16435</name>
</gene>